<accession>A0A0E9X4T6</accession>
<organism evidence="1">
    <name type="scientific">Anguilla anguilla</name>
    <name type="common">European freshwater eel</name>
    <name type="synonym">Muraena anguilla</name>
    <dbReference type="NCBI Taxonomy" id="7936"/>
    <lineage>
        <taxon>Eukaryota</taxon>
        <taxon>Metazoa</taxon>
        <taxon>Chordata</taxon>
        <taxon>Craniata</taxon>
        <taxon>Vertebrata</taxon>
        <taxon>Euteleostomi</taxon>
        <taxon>Actinopterygii</taxon>
        <taxon>Neopterygii</taxon>
        <taxon>Teleostei</taxon>
        <taxon>Anguilliformes</taxon>
        <taxon>Anguillidae</taxon>
        <taxon>Anguilla</taxon>
    </lineage>
</organism>
<reference evidence="1" key="1">
    <citation type="submission" date="2014-11" db="EMBL/GenBank/DDBJ databases">
        <authorList>
            <person name="Amaro Gonzalez C."/>
        </authorList>
    </citation>
    <scope>NUCLEOTIDE SEQUENCE</scope>
</reference>
<sequence length="79" mass="9023">MTLHDCSELKLSSLVYYHICMVFNIWMNPKPWCLVNAPSSAVVTLPVFSITGTSHWNILGLHAFRKYLCRQGDEVFGFS</sequence>
<proteinExistence type="predicted"/>
<evidence type="ECO:0000313" key="1">
    <source>
        <dbReference type="EMBL" id="JAH96713.1"/>
    </source>
</evidence>
<protein>
    <submittedName>
        <fullName evidence="1">Uncharacterized protein</fullName>
    </submittedName>
</protein>
<dbReference type="EMBL" id="GBXM01011864">
    <property type="protein sequence ID" value="JAH96713.1"/>
    <property type="molecule type" value="Transcribed_RNA"/>
</dbReference>
<reference evidence="1" key="2">
    <citation type="journal article" date="2015" name="Fish Shellfish Immunol.">
        <title>Early steps in the European eel (Anguilla anguilla)-Vibrio vulnificus interaction in the gills: Role of the RtxA13 toxin.</title>
        <authorList>
            <person name="Callol A."/>
            <person name="Pajuelo D."/>
            <person name="Ebbesson L."/>
            <person name="Teles M."/>
            <person name="MacKenzie S."/>
            <person name="Amaro C."/>
        </authorList>
    </citation>
    <scope>NUCLEOTIDE SEQUENCE</scope>
</reference>
<dbReference type="AlphaFoldDB" id="A0A0E9X4T6"/>
<name>A0A0E9X4T6_ANGAN</name>